<evidence type="ECO:0000256" key="1">
    <source>
        <dbReference type="SAM" id="MobiDB-lite"/>
    </source>
</evidence>
<gene>
    <name evidence="2" type="ORF">BJ971_004876</name>
</gene>
<proteinExistence type="predicted"/>
<name>A0A7W7I0W1_9ACTN</name>
<protein>
    <submittedName>
        <fullName evidence="2">Uncharacterized protein</fullName>
    </submittedName>
</protein>
<reference evidence="2 3" key="1">
    <citation type="submission" date="2020-08" db="EMBL/GenBank/DDBJ databases">
        <title>Sequencing the genomes of 1000 actinobacteria strains.</title>
        <authorList>
            <person name="Klenk H.-P."/>
        </authorList>
    </citation>
    <scope>NUCLEOTIDE SEQUENCE [LARGE SCALE GENOMIC DNA]</scope>
    <source>
        <strain evidence="2 3">DSM 43149</strain>
    </source>
</reference>
<feature type="compositionally biased region" description="Polar residues" evidence="1">
    <location>
        <begin position="81"/>
        <end position="102"/>
    </location>
</feature>
<evidence type="ECO:0000313" key="2">
    <source>
        <dbReference type="EMBL" id="MBB4764320.1"/>
    </source>
</evidence>
<dbReference type="AlphaFoldDB" id="A0A7W7I0W1"/>
<sequence length="133" mass="13851">MTPREGQARESGDYDAGVIRSAEPRDARGIGALKVRAWRAAYGEFMSGDVLDALDPGREAESCSTTRCSICGGADTGRCASMSTRPTGVPGTSTGEPGSSPTEAPAWTRRTAPVSPRSGWSDAAYRPPTGDGR</sequence>
<feature type="compositionally biased region" description="Basic and acidic residues" evidence="1">
    <location>
        <begin position="1"/>
        <end position="12"/>
    </location>
</feature>
<dbReference type="Gene3D" id="3.40.630.30">
    <property type="match status" value="1"/>
</dbReference>
<feature type="region of interest" description="Disordered" evidence="1">
    <location>
        <begin position="57"/>
        <end position="133"/>
    </location>
</feature>
<comment type="caution">
    <text evidence="2">The sequence shown here is derived from an EMBL/GenBank/DDBJ whole genome shotgun (WGS) entry which is preliminary data.</text>
</comment>
<organism evidence="2 3">
    <name type="scientific">Actinoplanes digitatis</name>
    <dbReference type="NCBI Taxonomy" id="1868"/>
    <lineage>
        <taxon>Bacteria</taxon>
        <taxon>Bacillati</taxon>
        <taxon>Actinomycetota</taxon>
        <taxon>Actinomycetes</taxon>
        <taxon>Micromonosporales</taxon>
        <taxon>Micromonosporaceae</taxon>
        <taxon>Actinoplanes</taxon>
    </lineage>
</organism>
<accession>A0A7W7I0W1</accession>
<keyword evidence="3" id="KW-1185">Reference proteome</keyword>
<dbReference type="Proteomes" id="UP000578112">
    <property type="component" value="Unassembled WGS sequence"/>
</dbReference>
<feature type="region of interest" description="Disordered" evidence="1">
    <location>
        <begin position="1"/>
        <end position="30"/>
    </location>
</feature>
<evidence type="ECO:0000313" key="3">
    <source>
        <dbReference type="Proteomes" id="UP000578112"/>
    </source>
</evidence>
<dbReference type="EMBL" id="JACHNH010000001">
    <property type="protein sequence ID" value="MBB4764320.1"/>
    <property type="molecule type" value="Genomic_DNA"/>
</dbReference>